<evidence type="ECO:0000313" key="2">
    <source>
        <dbReference type="EMBL" id="BEG99311.1"/>
    </source>
</evidence>
<organism evidence="2 3">
    <name type="scientific">Bacteroides sedimenti</name>
    <dbReference type="NCBI Taxonomy" id="2136147"/>
    <lineage>
        <taxon>Bacteria</taxon>
        <taxon>Pseudomonadati</taxon>
        <taxon>Bacteroidota</taxon>
        <taxon>Bacteroidia</taxon>
        <taxon>Bacteroidales</taxon>
        <taxon>Bacteroidaceae</taxon>
        <taxon>Bacteroides</taxon>
    </lineage>
</organism>
<keyword evidence="1" id="KW-0732">Signal</keyword>
<feature type="signal peptide" evidence="1">
    <location>
        <begin position="1"/>
        <end position="22"/>
    </location>
</feature>
<protein>
    <submittedName>
        <fullName evidence="2">Membrane protein</fullName>
    </submittedName>
</protein>
<dbReference type="Gene3D" id="2.40.160.60">
    <property type="entry name" value="Outer membrane protein transport protein (OMPP1/FadL/TodX)"/>
    <property type="match status" value="1"/>
</dbReference>
<dbReference type="SUPFAM" id="SSF56935">
    <property type="entry name" value="Porins"/>
    <property type="match status" value="1"/>
</dbReference>
<evidence type="ECO:0000256" key="1">
    <source>
        <dbReference type="SAM" id="SignalP"/>
    </source>
</evidence>
<proteinExistence type="predicted"/>
<dbReference type="Proteomes" id="UP001496674">
    <property type="component" value="Chromosome"/>
</dbReference>
<accession>A0ABM8IH01</accession>
<feature type="chain" id="PRO_5047198533" evidence="1">
    <location>
        <begin position="23"/>
        <end position="425"/>
    </location>
</feature>
<reference evidence="2 3" key="1">
    <citation type="submission" date="2023-04" db="EMBL/GenBank/DDBJ databases">
        <title>Draft genome sequence of acteroides sedimenti strain YN3PY1.</title>
        <authorList>
            <person name="Yoshida N."/>
        </authorList>
    </citation>
    <scope>NUCLEOTIDE SEQUENCE [LARGE SCALE GENOMIC DNA]</scope>
    <source>
        <strain evidence="2 3">YN3PY1</strain>
    </source>
</reference>
<evidence type="ECO:0000313" key="3">
    <source>
        <dbReference type="Proteomes" id="UP001496674"/>
    </source>
</evidence>
<name>A0ABM8IH01_9BACE</name>
<dbReference type="EMBL" id="AP028055">
    <property type="protein sequence ID" value="BEG99311.1"/>
    <property type="molecule type" value="Genomic_DNA"/>
</dbReference>
<dbReference type="RefSeq" id="WP_353329761.1">
    <property type="nucleotide sequence ID" value="NZ_AP028055.1"/>
</dbReference>
<sequence length="425" mass="46693">MVGYKKIMGALLLSTLTGISVAQNNTNSPYTRYGFGLLSDQSFGKNKAMGGVGYGLRDGFQINASNPASYTAIDSLTFLFDGGITLQNMNISDKTTKVNAKNSSLDYLAMQFRISRKLAMTAGFLPFSNVGYNFGTTNKVNDPDNPDNNVSAKYSSSGEGGLHQFFVGAGYIPFKGLSFGANVSYLFGSVDRTLSITFPDNTNVTPYSEISEIRVRDYKLDLGLQYTKYLSKKSALTLGVVYTPGHSLNADATMIRTTSVSDTTQLANGFDLPDCFGAGLAYTYNNRLTVGFDYSLQKWGNASFLGEKSLCNRSKYSIGAEYVPNPFNRNYFNRVKYRVGAYYSDPYIKVAEGTNSSTTWAKGAREYGVSAGFGLPVFSSRSILSISGQYVKVKARTPNMVDENYLKLSIGITFNERWFAKWKVE</sequence>
<keyword evidence="3" id="KW-1185">Reference proteome</keyword>
<gene>
    <name evidence="2" type="ORF">BSYN_15760</name>
</gene>